<dbReference type="AlphaFoldDB" id="A0A6P2DFB8"/>
<accession>A0A6P2DFB8</accession>
<organism evidence="2 3">
    <name type="scientific">Gemmata massiliana</name>
    <dbReference type="NCBI Taxonomy" id="1210884"/>
    <lineage>
        <taxon>Bacteria</taxon>
        <taxon>Pseudomonadati</taxon>
        <taxon>Planctomycetota</taxon>
        <taxon>Planctomycetia</taxon>
        <taxon>Gemmatales</taxon>
        <taxon>Gemmataceae</taxon>
        <taxon>Gemmata</taxon>
    </lineage>
</organism>
<keyword evidence="3" id="KW-1185">Reference proteome</keyword>
<dbReference type="Gene3D" id="3.40.140.10">
    <property type="entry name" value="Cytidine Deaminase, domain 2"/>
    <property type="match status" value="1"/>
</dbReference>
<sequence length="266" mass="29408">MDEQLRTERDAIATLGLLARTHFLFDRPIPARTGAPPTHFAGLNVHCCVIDNTDGEVLAVGRNSIHADENPLQHAEQVVVRAAHERLRRKRPRGAGVTVEDYYRSSLFMAKGGQLGDFLRVGCSLYNAFDPCAMCACTLLIAYMKRIAYIIPDKKYDGFYEETKKKFFSSRESVRESVALSGADSALVCGVRQLHTDLLARVQELVAGGTDLINVLDQSEPLLARGAQLLQSTTEKDLVTTDDDRTRNARTLADFKRACNLPAPAE</sequence>
<dbReference type="Pfam" id="PF00383">
    <property type="entry name" value="dCMP_cyt_deam_1"/>
    <property type="match status" value="1"/>
</dbReference>
<reference evidence="2 3" key="1">
    <citation type="submission" date="2019-05" db="EMBL/GenBank/DDBJ databases">
        <authorList>
            <consortium name="Science for Life Laboratories"/>
        </authorList>
    </citation>
    <scope>NUCLEOTIDE SEQUENCE [LARGE SCALE GENOMIC DNA]</scope>
    <source>
        <strain evidence="2">Soil9</strain>
    </source>
</reference>
<name>A0A6P2DFB8_9BACT</name>
<gene>
    <name evidence="2" type="ORF">SOIL9_85110</name>
</gene>
<dbReference type="SUPFAM" id="SSF53927">
    <property type="entry name" value="Cytidine deaminase-like"/>
    <property type="match status" value="1"/>
</dbReference>
<dbReference type="PANTHER" id="PTHR11079">
    <property type="entry name" value="CYTOSINE DEAMINASE FAMILY MEMBER"/>
    <property type="match status" value="1"/>
</dbReference>
<dbReference type="InterPro" id="IPR002125">
    <property type="entry name" value="CMP_dCMP_dom"/>
</dbReference>
<dbReference type="PANTHER" id="PTHR11079:SF179">
    <property type="entry name" value="TRNA(ADENINE(34)) DEAMINASE, CHLOROPLASTIC"/>
    <property type="match status" value="1"/>
</dbReference>
<dbReference type="InterPro" id="IPR016193">
    <property type="entry name" value="Cytidine_deaminase-like"/>
</dbReference>
<dbReference type="PROSITE" id="PS51747">
    <property type="entry name" value="CYT_DCMP_DEAMINASES_2"/>
    <property type="match status" value="1"/>
</dbReference>
<dbReference type="EMBL" id="LR593886">
    <property type="protein sequence ID" value="VTR99458.1"/>
    <property type="molecule type" value="Genomic_DNA"/>
</dbReference>
<dbReference type="Proteomes" id="UP000464178">
    <property type="component" value="Chromosome"/>
</dbReference>
<proteinExistence type="predicted"/>
<dbReference type="KEGG" id="gms:SOIL9_85110"/>
<dbReference type="RefSeq" id="WP_162671888.1">
    <property type="nucleotide sequence ID" value="NZ_LR593886.1"/>
</dbReference>
<dbReference type="GO" id="GO:0003824">
    <property type="term" value="F:catalytic activity"/>
    <property type="evidence" value="ECO:0007669"/>
    <property type="project" value="InterPro"/>
</dbReference>
<evidence type="ECO:0000259" key="1">
    <source>
        <dbReference type="PROSITE" id="PS51747"/>
    </source>
</evidence>
<protein>
    <recommendedName>
        <fullName evidence="1">CMP/dCMP-type deaminase domain-containing protein</fullName>
    </recommendedName>
</protein>
<evidence type="ECO:0000313" key="2">
    <source>
        <dbReference type="EMBL" id="VTR99458.1"/>
    </source>
</evidence>
<feature type="domain" description="CMP/dCMP-type deaminase" evidence="1">
    <location>
        <begin position="18"/>
        <end position="171"/>
    </location>
</feature>
<evidence type="ECO:0000313" key="3">
    <source>
        <dbReference type="Proteomes" id="UP000464178"/>
    </source>
</evidence>